<name>A0A979GBA5_CHIPD</name>
<dbReference type="EMBL" id="CP001699">
    <property type="protein sequence ID" value="ACU64260.1"/>
    <property type="molecule type" value="Genomic_DNA"/>
</dbReference>
<evidence type="ECO:0000313" key="2">
    <source>
        <dbReference type="EMBL" id="ACU64260.1"/>
    </source>
</evidence>
<evidence type="ECO:0000256" key="1">
    <source>
        <dbReference type="SAM" id="SignalP"/>
    </source>
</evidence>
<gene>
    <name evidence="2" type="ordered locus">Cpin_6859</name>
</gene>
<dbReference type="RefSeq" id="WP_012794423.1">
    <property type="nucleotide sequence ID" value="NC_013132.1"/>
</dbReference>
<feature type="chain" id="PRO_5037838051" evidence="1">
    <location>
        <begin position="21"/>
        <end position="197"/>
    </location>
</feature>
<feature type="signal peptide" evidence="1">
    <location>
        <begin position="1"/>
        <end position="20"/>
    </location>
</feature>
<protein>
    <submittedName>
        <fullName evidence="2">Uncharacterized protein</fullName>
    </submittedName>
</protein>
<dbReference type="AlphaFoldDB" id="A0A979GBA5"/>
<reference evidence="2 3" key="2">
    <citation type="journal article" date="2010" name="Stand. Genomic Sci.">
        <title>Complete genome sequence of Chitinophaga pinensis type strain (UQM 2034).</title>
        <authorList>
            <person name="Glavina Del Rio T."/>
            <person name="Abt B."/>
            <person name="Spring S."/>
            <person name="Lapidus A."/>
            <person name="Nolan M."/>
            <person name="Tice H."/>
            <person name="Copeland A."/>
            <person name="Cheng J.F."/>
            <person name="Chen F."/>
            <person name="Bruce D."/>
            <person name="Goodwin L."/>
            <person name="Pitluck S."/>
            <person name="Ivanova N."/>
            <person name="Mavromatis K."/>
            <person name="Mikhailova N."/>
            <person name="Pati A."/>
            <person name="Chen A."/>
            <person name="Palaniappan K."/>
            <person name="Land M."/>
            <person name="Hauser L."/>
            <person name="Chang Y.J."/>
            <person name="Jeffries C.D."/>
            <person name="Chain P."/>
            <person name="Saunders E."/>
            <person name="Detter J.C."/>
            <person name="Brettin T."/>
            <person name="Rohde M."/>
            <person name="Goker M."/>
            <person name="Bristow J."/>
            <person name="Eisen J.A."/>
            <person name="Markowitz V."/>
            <person name="Hugenholtz P."/>
            <person name="Kyrpides N.C."/>
            <person name="Klenk H.P."/>
            <person name="Lucas S."/>
        </authorList>
    </citation>
    <scope>NUCLEOTIDE SEQUENCE [LARGE SCALE GENOMIC DNA]</scope>
    <source>
        <strain evidence="3">ATCC 43595 / DSM 2588 / LMG 13176 / NBRC 15968 / NCIMB 11800 / UQM 2034</strain>
    </source>
</reference>
<dbReference type="KEGG" id="cpi:Cpin_6859"/>
<dbReference type="Proteomes" id="UP000002215">
    <property type="component" value="Chromosome"/>
</dbReference>
<organism evidence="2 3">
    <name type="scientific">Chitinophaga pinensis (strain ATCC 43595 / DSM 2588 / LMG 13176 / NBRC 15968 / NCIMB 11800 / UQM 2034)</name>
    <dbReference type="NCBI Taxonomy" id="485918"/>
    <lineage>
        <taxon>Bacteria</taxon>
        <taxon>Pseudomonadati</taxon>
        <taxon>Bacteroidota</taxon>
        <taxon>Chitinophagia</taxon>
        <taxon>Chitinophagales</taxon>
        <taxon>Chitinophagaceae</taxon>
        <taxon>Chitinophaga</taxon>
    </lineage>
</organism>
<accession>A0A979GBA5</accession>
<sequence length="197" mass="22023">MKHLYFLALACMLMTAPAFAQNAWKIQPGEYIGNTKLGEKVEEMSKELGNADGGDAAMGKAWSFWYSRKKDDSIDSSRFLAVYSVRQEVDGMGPMIVKQVRVNTASFKTSKGLKVGSSYIEIKKLFPAIKVVAQYEDRVRGKKITVYDVRNSGIAFEMTTEKGKKETCSAITVHPRGENVNAYILFPGYEGLRQLQN</sequence>
<proteinExistence type="predicted"/>
<evidence type="ECO:0000313" key="3">
    <source>
        <dbReference type="Proteomes" id="UP000002215"/>
    </source>
</evidence>
<keyword evidence="1" id="KW-0732">Signal</keyword>
<reference evidence="3" key="1">
    <citation type="submission" date="2009-08" db="EMBL/GenBank/DDBJ databases">
        <title>The complete genome of Chitinophaga pinensis DSM 2588.</title>
        <authorList>
            <consortium name="US DOE Joint Genome Institute (JGI-PGF)"/>
            <person name="Lucas S."/>
            <person name="Copeland A."/>
            <person name="Lapidus A."/>
            <person name="Glavina del Rio T."/>
            <person name="Dalin E."/>
            <person name="Tice H."/>
            <person name="Bruce D."/>
            <person name="Goodwin L."/>
            <person name="Pitluck S."/>
            <person name="Kyrpides N."/>
            <person name="Mavromatis K."/>
            <person name="Ivanova N."/>
            <person name="Mikhailova N."/>
            <person name="Sims D."/>
            <person name="Meinche L."/>
            <person name="Brettin T."/>
            <person name="Detter J.C."/>
            <person name="Han C."/>
            <person name="Larimer F."/>
            <person name="Land M."/>
            <person name="Hauser L."/>
            <person name="Markowitz V."/>
            <person name="Cheng J.-F."/>
            <person name="Hugenholtz P."/>
            <person name="Woyke T."/>
            <person name="Wu D."/>
            <person name="Spring S."/>
            <person name="Klenk H.-P."/>
            <person name="Eisen J.A."/>
        </authorList>
    </citation>
    <scope>NUCLEOTIDE SEQUENCE [LARGE SCALE GENOMIC DNA]</scope>
    <source>
        <strain evidence="3">ATCC 43595 / DSM 2588 / LMG 13176 / NBRC 15968 / NCIMB 11800 / UQM 2034</strain>
    </source>
</reference>
<dbReference type="OrthoDB" id="1494315at2"/>